<reference evidence="4" key="2">
    <citation type="submission" date="2025-09" db="UniProtKB">
        <authorList>
            <consortium name="Ensembl"/>
        </authorList>
    </citation>
    <scope>IDENTIFICATION</scope>
</reference>
<accession>A0A8C6SEJ4</accession>
<dbReference type="GO" id="GO:0006955">
    <property type="term" value="P:immune response"/>
    <property type="evidence" value="ECO:0007669"/>
    <property type="project" value="InterPro"/>
</dbReference>
<sequence>ALYPCFLMWSNFIPFLCGLPNECCFHFYVNPLPKNKVDDYRLTSPYCAKKGIIVTMQNGKEFCVNPDQQWVKDITNDIDQKKSG</sequence>
<dbReference type="SUPFAM" id="SSF54117">
    <property type="entry name" value="Interleukin 8-like chemokines"/>
    <property type="match status" value="1"/>
</dbReference>
<keyword evidence="5" id="KW-1185">Reference proteome</keyword>
<organism evidence="4 5">
    <name type="scientific">Neogobius melanostomus</name>
    <name type="common">round goby</name>
    <dbReference type="NCBI Taxonomy" id="47308"/>
    <lineage>
        <taxon>Eukaryota</taxon>
        <taxon>Metazoa</taxon>
        <taxon>Chordata</taxon>
        <taxon>Craniata</taxon>
        <taxon>Vertebrata</taxon>
        <taxon>Euteleostomi</taxon>
        <taxon>Actinopterygii</taxon>
        <taxon>Neopterygii</taxon>
        <taxon>Teleostei</taxon>
        <taxon>Neoteleostei</taxon>
        <taxon>Acanthomorphata</taxon>
        <taxon>Gobiaria</taxon>
        <taxon>Gobiiformes</taxon>
        <taxon>Gobioidei</taxon>
        <taxon>Gobiidae</taxon>
        <taxon>Benthophilinae</taxon>
        <taxon>Neogobiini</taxon>
        <taxon>Neogobius</taxon>
    </lineage>
</organism>
<evidence type="ECO:0000259" key="3">
    <source>
        <dbReference type="SMART" id="SM00199"/>
    </source>
</evidence>
<feature type="domain" description="Chemokine interleukin-8-like" evidence="3">
    <location>
        <begin position="20"/>
        <end position="78"/>
    </location>
</feature>
<proteinExistence type="predicted"/>
<dbReference type="CDD" id="cd00272">
    <property type="entry name" value="Chemokine_CC"/>
    <property type="match status" value="1"/>
</dbReference>
<dbReference type="Pfam" id="PF00048">
    <property type="entry name" value="IL8"/>
    <property type="match status" value="1"/>
</dbReference>
<keyword evidence="2" id="KW-0732">Signal</keyword>
<dbReference type="InterPro" id="IPR036048">
    <property type="entry name" value="Interleukin_8-like_sf"/>
</dbReference>
<dbReference type="SMART" id="SM00199">
    <property type="entry name" value="SCY"/>
    <property type="match status" value="1"/>
</dbReference>
<feature type="chain" id="PRO_5034373246" description="Chemokine interleukin-8-like domain-containing protein" evidence="2">
    <location>
        <begin position="19"/>
        <end position="84"/>
    </location>
</feature>
<evidence type="ECO:0000313" key="4">
    <source>
        <dbReference type="Ensembl" id="ENSNMLP00000005712.1"/>
    </source>
</evidence>
<dbReference type="Proteomes" id="UP000694523">
    <property type="component" value="Unplaced"/>
</dbReference>
<evidence type="ECO:0000256" key="2">
    <source>
        <dbReference type="SAM" id="SignalP"/>
    </source>
</evidence>
<reference evidence="4" key="1">
    <citation type="submission" date="2025-08" db="UniProtKB">
        <authorList>
            <consortium name="Ensembl"/>
        </authorList>
    </citation>
    <scope>IDENTIFICATION</scope>
</reference>
<dbReference type="InterPro" id="IPR039809">
    <property type="entry name" value="Chemokine_b/g/d"/>
</dbReference>
<evidence type="ECO:0000313" key="5">
    <source>
        <dbReference type="Proteomes" id="UP000694523"/>
    </source>
</evidence>
<dbReference type="AlphaFoldDB" id="A0A8C6SEJ4"/>
<keyword evidence="1" id="KW-0202">Cytokine</keyword>
<protein>
    <recommendedName>
        <fullName evidence="3">Chemokine interleukin-8-like domain-containing protein</fullName>
    </recommendedName>
</protein>
<dbReference type="PANTHER" id="PTHR12015">
    <property type="entry name" value="SMALL INDUCIBLE CYTOKINE A"/>
    <property type="match status" value="1"/>
</dbReference>
<evidence type="ECO:0000256" key="1">
    <source>
        <dbReference type="ARBA" id="ARBA00022514"/>
    </source>
</evidence>
<dbReference type="GO" id="GO:0005615">
    <property type="term" value="C:extracellular space"/>
    <property type="evidence" value="ECO:0007669"/>
    <property type="project" value="UniProtKB-KW"/>
</dbReference>
<dbReference type="Gene3D" id="2.40.50.40">
    <property type="match status" value="1"/>
</dbReference>
<feature type="signal peptide" evidence="2">
    <location>
        <begin position="1"/>
        <end position="18"/>
    </location>
</feature>
<dbReference type="Ensembl" id="ENSNMLT00000006560.1">
    <property type="protein sequence ID" value="ENSNMLP00000005712.1"/>
    <property type="gene ID" value="ENSNMLG00000004175.1"/>
</dbReference>
<dbReference type="InterPro" id="IPR001811">
    <property type="entry name" value="Chemokine_IL8-like_dom"/>
</dbReference>
<name>A0A8C6SEJ4_9GOBI</name>
<dbReference type="GO" id="GO:0008009">
    <property type="term" value="F:chemokine activity"/>
    <property type="evidence" value="ECO:0007669"/>
    <property type="project" value="InterPro"/>
</dbReference>